<dbReference type="AlphaFoldDB" id="A0AAN9T026"/>
<keyword evidence="2" id="KW-1185">Reference proteome</keyword>
<sequence length="111" mass="12785">MPESRNGLAELDSEQQVKRSVGCPCMSEAISFNEIHNCFIFCFSQVTLNGRQNREKKTSTWKCFSHFSQYHVSVTPLSVESEILGNYTPSNHVLKFCRSFFQPMHFAKQVN</sequence>
<reference evidence="1 2" key="1">
    <citation type="submission" date="2024-01" db="EMBL/GenBank/DDBJ databases">
        <title>The genomes of 5 underutilized Papilionoideae crops provide insights into root nodulation and disease resistanc.</title>
        <authorList>
            <person name="Jiang F."/>
        </authorList>
    </citation>
    <scope>NUCLEOTIDE SEQUENCE [LARGE SCALE GENOMIC DNA]</scope>
    <source>
        <strain evidence="1">DUOXIRENSHENG_FW03</strain>
        <tissue evidence="1">Leaves</tissue>
    </source>
</reference>
<dbReference type="EMBL" id="JAYMYS010000001">
    <property type="protein sequence ID" value="KAK7411128.1"/>
    <property type="molecule type" value="Genomic_DNA"/>
</dbReference>
<dbReference type="Proteomes" id="UP001386955">
    <property type="component" value="Unassembled WGS sequence"/>
</dbReference>
<comment type="caution">
    <text evidence="1">The sequence shown here is derived from an EMBL/GenBank/DDBJ whole genome shotgun (WGS) entry which is preliminary data.</text>
</comment>
<gene>
    <name evidence="1" type="ORF">VNO78_02546</name>
</gene>
<organism evidence="1 2">
    <name type="scientific">Psophocarpus tetragonolobus</name>
    <name type="common">Winged bean</name>
    <name type="synonym">Dolichos tetragonolobus</name>
    <dbReference type="NCBI Taxonomy" id="3891"/>
    <lineage>
        <taxon>Eukaryota</taxon>
        <taxon>Viridiplantae</taxon>
        <taxon>Streptophyta</taxon>
        <taxon>Embryophyta</taxon>
        <taxon>Tracheophyta</taxon>
        <taxon>Spermatophyta</taxon>
        <taxon>Magnoliopsida</taxon>
        <taxon>eudicotyledons</taxon>
        <taxon>Gunneridae</taxon>
        <taxon>Pentapetalae</taxon>
        <taxon>rosids</taxon>
        <taxon>fabids</taxon>
        <taxon>Fabales</taxon>
        <taxon>Fabaceae</taxon>
        <taxon>Papilionoideae</taxon>
        <taxon>50 kb inversion clade</taxon>
        <taxon>NPAAA clade</taxon>
        <taxon>indigoferoid/millettioid clade</taxon>
        <taxon>Phaseoleae</taxon>
        <taxon>Psophocarpus</taxon>
    </lineage>
</organism>
<protein>
    <submittedName>
        <fullName evidence="1">Uncharacterized protein</fullName>
    </submittedName>
</protein>
<proteinExistence type="predicted"/>
<accession>A0AAN9T026</accession>
<name>A0AAN9T026_PSOTE</name>
<evidence type="ECO:0000313" key="1">
    <source>
        <dbReference type="EMBL" id="KAK7411128.1"/>
    </source>
</evidence>
<evidence type="ECO:0000313" key="2">
    <source>
        <dbReference type="Proteomes" id="UP001386955"/>
    </source>
</evidence>